<reference evidence="1" key="1">
    <citation type="submission" date="2023-03" db="EMBL/GenBank/DDBJ databases">
        <title>Electrophorus voltai genome.</title>
        <authorList>
            <person name="Bian C."/>
        </authorList>
    </citation>
    <scope>NUCLEOTIDE SEQUENCE</scope>
    <source>
        <strain evidence="1">CB-2022</strain>
        <tissue evidence="1">Muscle</tissue>
    </source>
</reference>
<feature type="non-terminal residue" evidence="1">
    <location>
        <position position="1"/>
    </location>
</feature>
<evidence type="ECO:0000313" key="1">
    <source>
        <dbReference type="EMBL" id="KAK1792667.1"/>
    </source>
</evidence>
<dbReference type="Proteomes" id="UP001239994">
    <property type="component" value="Unassembled WGS sequence"/>
</dbReference>
<gene>
    <name evidence="1" type="ORF">P4O66_012605</name>
</gene>
<sequence length="74" mass="8595">MYNICRTCIKGDSKEAEVFIWSVFHSLSLSLSMQSEKDLISAWLAGLRTQARGQSWDRSRGRNIWSPRCECYPH</sequence>
<accession>A0AAD8Z506</accession>
<evidence type="ECO:0000313" key="2">
    <source>
        <dbReference type="Proteomes" id="UP001239994"/>
    </source>
</evidence>
<organism evidence="1 2">
    <name type="scientific">Electrophorus voltai</name>
    <dbReference type="NCBI Taxonomy" id="2609070"/>
    <lineage>
        <taxon>Eukaryota</taxon>
        <taxon>Metazoa</taxon>
        <taxon>Chordata</taxon>
        <taxon>Craniata</taxon>
        <taxon>Vertebrata</taxon>
        <taxon>Euteleostomi</taxon>
        <taxon>Actinopterygii</taxon>
        <taxon>Neopterygii</taxon>
        <taxon>Teleostei</taxon>
        <taxon>Ostariophysi</taxon>
        <taxon>Gymnotiformes</taxon>
        <taxon>Gymnotoidei</taxon>
        <taxon>Gymnotidae</taxon>
        <taxon>Electrophorus</taxon>
    </lineage>
</organism>
<name>A0AAD8Z506_9TELE</name>
<dbReference type="EMBL" id="JAROKS010000019">
    <property type="protein sequence ID" value="KAK1792667.1"/>
    <property type="molecule type" value="Genomic_DNA"/>
</dbReference>
<proteinExistence type="predicted"/>
<comment type="caution">
    <text evidence="1">The sequence shown here is derived from an EMBL/GenBank/DDBJ whole genome shotgun (WGS) entry which is preliminary data.</text>
</comment>
<protein>
    <submittedName>
        <fullName evidence="1">Uncharacterized protein</fullName>
    </submittedName>
</protein>
<dbReference type="AlphaFoldDB" id="A0AAD8Z506"/>
<keyword evidence="2" id="KW-1185">Reference proteome</keyword>